<dbReference type="InterPro" id="IPR040976">
    <property type="entry name" value="Pkinase_fungal"/>
</dbReference>
<feature type="region of interest" description="Disordered" evidence="1">
    <location>
        <begin position="249"/>
        <end position="310"/>
    </location>
</feature>
<dbReference type="OrthoDB" id="3271139at2759"/>
<feature type="compositionally biased region" description="Polar residues" evidence="1">
    <location>
        <begin position="272"/>
        <end position="284"/>
    </location>
</feature>
<dbReference type="Pfam" id="PF17667">
    <property type="entry name" value="Pkinase_fungal"/>
    <property type="match status" value="1"/>
</dbReference>
<evidence type="ECO:0000256" key="1">
    <source>
        <dbReference type="SAM" id="MobiDB-lite"/>
    </source>
</evidence>
<dbReference type="STRING" id="686832.A0A0C2Y1F8"/>
<dbReference type="EMBL" id="KN831843">
    <property type="protein sequence ID" value="KIM34932.1"/>
    <property type="molecule type" value="Genomic_DNA"/>
</dbReference>
<proteinExistence type="predicted"/>
<sequence length="310" mass="34669">MIQLQRAPKFKDLREVTTLIGRATHSAPFHRSARPVHPSTLPKLGLGVGVLFPGDQSHIAVGNLRGSSLHVDVSLHRLLLESPRHRLWDYVSEKELLQGIRAALSAHEFMCKQGILHREVSADFSRHNSDTIHATTETIVPGQKCGGGGMTAPTAARKCIIFAQDVFRGAAMTGTALCMATEILQGIIRGTSIEHEPEHDIESFIYLAYSVTKKAVIHSHNLDMDIREELHSHFRSNFGRMTYDVGCRSDEKSTHAQRRSSSELESTEPHACNNQETCYANSYRPTREREEGKRFAQRSEHETPKSDLRG</sequence>
<gene>
    <name evidence="3" type="ORF">M413DRAFT_32914</name>
</gene>
<feature type="domain" description="Fungal-type protein kinase" evidence="2">
    <location>
        <begin position="74"/>
        <end position="122"/>
    </location>
</feature>
<dbReference type="HOGENOM" id="CLU_897314_0_0_1"/>
<accession>A0A0C2Y1F8</accession>
<keyword evidence="4" id="KW-1185">Reference proteome</keyword>
<evidence type="ECO:0000259" key="2">
    <source>
        <dbReference type="Pfam" id="PF17667"/>
    </source>
</evidence>
<dbReference type="AlphaFoldDB" id="A0A0C2Y1F8"/>
<name>A0A0C2Y1F8_HEBCY</name>
<evidence type="ECO:0000313" key="3">
    <source>
        <dbReference type="EMBL" id="KIM34932.1"/>
    </source>
</evidence>
<organism evidence="3 4">
    <name type="scientific">Hebeloma cylindrosporum</name>
    <dbReference type="NCBI Taxonomy" id="76867"/>
    <lineage>
        <taxon>Eukaryota</taxon>
        <taxon>Fungi</taxon>
        <taxon>Dikarya</taxon>
        <taxon>Basidiomycota</taxon>
        <taxon>Agaricomycotina</taxon>
        <taxon>Agaricomycetes</taxon>
        <taxon>Agaricomycetidae</taxon>
        <taxon>Agaricales</taxon>
        <taxon>Agaricineae</taxon>
        <taxon>Hymenogastraceae</taxon>
        <taxon>Hebeloma</taxon>
    </lineage>
</organism>
<evidence type="ECO:0000313" key="4">
    <source>
        <dbReference type="Proteomes" id="UP000053424"/>
    </source>
</evidence>
<reference evidence="3 4" key="1">
    <citation type="submission" date="2014-04" db="EMBL/GenBank/DDBJ databases">
        <authorList>
            <consortium name="DOE Joint Genome Institute"/>
            <person name="Kuo A."/>
            <person name="Gay G."/>
            <person name="Dore J."/>
            <person name="Kohler A."/>
            <person name="Nagy L.G."/>
            <person name="Floudas D."/>
            <person name="Copeland A."/>
            <person name="Barry K.W."/>
            <person name="Cichocki N."/>
            <person name="Veneault-Fourrey C."/>
            <person name="LaButti K."/>
            <person name="Lindquist E.A."/>
            <person name="Lipzen A."/>
            <person name="Lundell T."/>
            <person name="Morin E."/>
            <person name="Murat C."/>
            <person name="Sun H."/>
            <person name="Tunlid A."/>
            <person name="Henrissat B."/>
            <person name="Grigoriev I.V."/>
            <person name="Hibbett D.S."/>
            <person name="Martin F."/>
            <person name="Nordberg H.P."/>
            <person name="Cantor M.N."/>
            <person name="Hua S.X."/>
        </authorList>
    </citation>
    <scope>NUCLEOTIDE SEQUENCE [LARGE SCALE GENOMIC DNA]</scope>
    <source>
        <strain evidence="4">h7</strain>
    </source>
</reference>
<feature type="compositionally biased region" description="Basic and acidic residues" evidence="1">
    <location>
        <begin position="285"/>
        <end position="310"/>
    </location>
</feature>
<dbReference type="Proteomes" id="UP000053424">
    <property type="component" value="Unassembled WGS sequence"/>
</dbReference>
<reference evidence="4" key="2">
    <citation type="submission" date="2015-01" db="EMBL/GenBank/DDBJ databases">
        <title>Evolutionary Origins and Diversification of the Mycorrhizal Mutualists.</title>
        <authorList>
            <consortium name="DOE Joint Genome Institute"/>
            <consortium name="Mycorrhizal Genomics Consortium"/>
            <person name="Kohler A."/>
            <person name="Kuo A."/>
            <person name="Nagy L.G."/>
            <person name="Floudas D."/>
            <person name="Copeland A."/>
            <person name="Barry K.W."/>
            <person name="Cichocki N."/>
            <person name="Veneault-Fourrey C."/>
            <person name="LaButti K."/>
            <person name="Lindquist E.A."/>
            <person name="Lipzen A."/>
            <person name="Lundell T."/>
            <person name="Morin E."/>
            <person name="Murat C."/>
            <person name="Riley R."/>
            <person name="Ohm R."/>
            <person name="Sun H."/>
            <person name="Tunlid A."/>
            <person name="Henrissat B."/>
            <person name="Grigoriev I.V."/>
            <person name="Hibbett D.S."/>
            <person name="Martin F."/>
        </authorList>
    </citation>
    <scope>NUCLEOTIDE SEQUENCE [LARGE SCALE GENOMIC DNA]</scope>
    <source>
        <strain evidence="4">h7</strain>
    </source>
</reference>
<protein>
    <recommendedName>
        <fullName evidence="2">Fungal-type protein kinase domain-containing protein</fullName>
    </recommendedName>
</protein>